<sequence>MRNFLFRRPMIHSPKAESGRAVLIPYRNGFGGVL</sequence>
<comment type="caution">
    <text evidence="1">The sequence shown here is derived from an EMBL/GenBank/DDBJ whole genome shotgun (WGS) entry which is preliminary data.</text>
</comment>
<reference evidence="1 2" key="2">
    <citation type="submission" date="2007-08" db="EMBL/GenBank/DDBJ databases">
        <authorList>
            <person name="Fulton L."/>
            <person name="Clifton S."/>
            <person name="Fulton B."/>
            <person name="Xu J."/>
            <person name="Minx P."/>
            <person name="Pepin K.H."/>
            <person name="Johnson M."/>
            <person name="Thiruvilangam P."/>
            <person name="Bhonagiri V."/>
            <person name="Nash W.E."/>
            <person name="Wang C."/>
            <person name="Mardis E.R."/>
            <person name="Wilson R.K."/>
        </authorList>
    </citation>
    <scope>NUCLEOTIDE SEQUENCE [LARGE SCALE GENOMIC DNA]</scope>
    <source>
        <strain evidence="1 2">DSM 753</strain>
    </source>
</reference>
<gene>
    <name evidence="1" type="ORF">CLOLEP_01171</name>
</gene>
<proteinExistence type="predicted"/>
<evidence type="ECO:0000313" key="1">
    <source>
        <dbReference type="EMBL" id="EDO62309.1"/>
    </source>
</evidence>
<name>A7VRI7_9FIRM</name>
<dbReference type="AlphaFoldDB" id="A7VRI7"/>
<organism evidence="1 2">
    <name type="scientific">[Clostridium] leptum DSM 753</name>
    <dbReference type="NCBI Taxonomy" id="428125"/>
    <lineage>
        <taxon>Bacteria</taxon>
        <taxon>Bacillati</taxon>
        <taxon>Bacillota</taxon>
        <taxon>Clostridia</taxon>
        <taxon>Eubacteriales</taxon>
        <taxon>Oscillospiraceae</taxon>
        <taxon>Oscillospiraceae incertae sedis</taxon>
    </lineage>
</organism>
<dbReference type="EMBL" id="ABCB02000016">
    <property type="protein sequence ID" value="EDO62309.1"/>
    <property type="molecule type" value="Genomic_DNA"/>
</dbReference>
<evidence type="ECO:0000313" key="2">
    <source>
        <dbReference type="Proteomes" id="UP000003490"/>
    </source>
</evidence>
<protein>
    <submittedName>
        <fullName evidence="1">Uncharacterized protein</fullName>
    </submittedName>
</protein>
<accession>A7VRI7</accession>
<reference evidence="1 2" key="1">
    <citation type="submission" date="2007-08" db="EMBL/GenBank/DDBJ databases">
        <title>Draft genome sequence of Clostridium leptum (DSM 753).</title>
        <authorList>
            <person name="Sudarsanam P."/>
            <person name="Ley R."/>
            <person name="Guruge J."/>
            <person name="Turnbaugh P.J."/>
            <person name="Mahowald M."/>
            <person name="Liep D."/>
            <person name="Gordon J."/>
        </authorList>
    </citation>
    <scope>NUCLEOTIDE SEQUENCE [LARGE SCALE GENOMIC DNA]</scope>
    <source>
        <strain evidence="1 2">DSM 753</strain>
    </source>
</reference>
<dbReference type="HOGENOM" id="CLU_3373032_0_0_9"/>
<dbReference type="Proteomes" id="UP000003490">
    <property type="component" value="Unassembled WGS sequence"/>
</dbReference>